<keyword evidence="4" id="KW-0325">Glycoprotein</keyword>
<dbReference type="Proteomes" id="UP000762676">
    <property type="component" value="Unassembled WGS sequence"/>
</dbReference>
<dbReference type="InterPro" id="IPR000436">
    <property type="entry name" value="Sushi_SCR_CCP_dom"/>
</dbReference>
<evidence type="ECO:0000256" key="4">
    <source>
        <dbReference type="ARBA" id="ARBA00023180"/>
    </source>
</evidence>
<dbReference type="SUPFAM" id="SSF57535">
    <property type="entry name" value="Complement control module/SCR domain"/>
    <property type="match status" value="3"/>
</dbReference>
<protein>
    <submittedName>
        <fullName evidence="7">Sushi/von Willebrand factor type A/EGF/pentraxin domain-containing 1</fullName>
    </submittedName>
</protein>
<keyword evidence="2" id="KW-0677">Repeat</keyword>
<proteinExistence type="predicted"/>
<evidence type="ECO:0000256" key="2">
    <source>
        <dbReference type="ARBA" id="ARBA00022737"/>
    </source>
</evidence>
<dbReference type="AlphaFoldDB" id="A0AAV4IDK0"/>
<evidence type="ECO:0000259" key="6">
    <source>
        <dbReference type="PROSITE" id="PS50923"/>
    </source>
</evidence>
<feature type="domain" description="Sushi" evidence="6">
    <location>
        <begin position="58"/>
        <end position="124"/>
    </location>
</feature>
<dbReference type="Gene3D" id="2.10.70.10">
    <property type="entry name" value="Complement Module, domain 1"/>
    <property type="match status" value="3"/>
</dbReference>
<dbReference type="SMART" id="SM00032">
    <property type="entry name" value="CCP"/>
    <property type="match status" value="2"/>
</dbReference>
<evidence type="ECO:0000313" key="7">
    <source>
        <dbReference type="EMBL" id="GFS07494.1"/>
    </source>
</evidence>
<dbReference type="InterPro" id="IPR035976">
    <property type="entry name" value="Sushi/SCR/CCP_sf"/>
</dbReference>
<organism evidence="7 8">
    <name type="scientific">Elysia marginata</name>
    <dbReference type="NCBI Taxonomy" id="1093978"/>
    <lineage>
        <taxon>Eukaryota</taxon>
        <taxon>Metazoa</taxon>
        <taxon>Spiralia</taxon>
        <taxon>Lophotrochozoa</taxon>
        <taxon>Mollusca</taxon>
        <taxon>Gastropoda</taxon>
        <taxon>Heterobranchia</taxon>
        <taxon>Euthyneura</taxon>
        <taxon>Panpulmonata</taxon>
        <taxon>Sacoglossa</taxon>
        <taxon>Placobranchoidea</taxon>
        <taxon>Plakobranchidae</taxon>
        <taxon>Elysia</taxon>
    </lineage>
</organism>
<name>A0AAV4IDK0_9GAST</name>
<comment type="caution">
    <text evidence="7">The sequence shown here is derived from an EMBL/GenBank/DDBJ whole genome shotgun (WGS) entry which is preliminary data.</text>
</comment>
<dbReference type="Pfam" id="PF00084">
    <property type="entry name" value="Sushi"/>
    <property type="match status" value="1"/>
</dbReference>
<keyword evidence="8" id="KW-1185">Reference proteome</keyword>
<keyword evidence="1 5" id="KW-0768">Sushi</keyword>
<dbReference type="PANTHER" id="PTHR19325:SF575">
    <property type="entry name" value="LOCOMOTION-RELATED PROTEIN HIKARU GENKI"/>
    <property type="match status" value="1"/>
</dbReference>
<accession>A0AAV4IDK0</accession>
<evidence type="ECO:0000256" key="1">
    <source>
        <dbReference type="ARBA" id="ARBA00022659"/>
    </source>
</evidence>
<evidence type="ECO:0000256" key="5">
    <source>
        <dbReference type="PROSITE-ProRule" id="PRU00302"/>
    </source>
</evidence>
<gene>
    <name evidence="7" type="ORF">ElyMa_001251000</name>
</gene>
<dbReference type="EMBL" id="BMAT01002469">
    <property type="protein sequence ID" value="GFS07494.1"/>
    <property type="molecule type" value="Genomic_DNA"/>
</dbReference>
<keyword evidence="3" id="KW-1015">Disulfide bond</keyword>
<dbReference type="PROSITE" id="PS50923">
    <property type="entry name" value="SUSHI"/>
    <property type="match status" value="2"/>
</dbReference>
<evidence type="ECO:0000256" key="3">
    <source>
        <dbReference type="ARBA" id="ARBA00023157"/>
    </source>
</evidence>
<sequence length="221" mass="23712">MSTENQPNTPDNPPIGSVFYVSCSTGYTSSQWSGIFSTTCLNFGVWDPYPVDLSCQPVDCGAPPELVNLTLAASNASLSTTYLSRVSYECEAPGHLINGTSLTWEVSCSESGQWLTDEPPSCIPKICTPPAPVANSYLVPGPQGPLYLYGDFAVINCDPGSVFNGTYSSSFPMFCQMDGTWDAIPGVPCRGLGVSVAMRDYHCVNGWLCVVKHRYAASCGW</sequence>
<reference evidence="7 8" key="1">
    <citation type="journal article" date="2021" name="Elife">
        <title>Chloroplast acquisition without the gene transfer in kleptoplastic sea slugs, Plakobranchus ocellatus.</title>
        <authorList>
            <person name="Maeda T."/>
            <person name="Takahashi S."/>
            <person name="Yoshida T."/>
            <person name="Shimamura S."/>
            <person name="Takaki Y."/>
            <person name="Nagai Y."/>
            <person name="Toyoda A."/>
            <person name="Suzuki Y."/>
            <person name="Arimoto A."/>
            <person name="Ishii H."/>
            <person name="Satoh N."/>
            <person name="Nishiyama T."/>
            <person name="Hasebe M."/>
            <person name="Maruyama T."/>
            <person name="Minagawa J."/>
            <person name="Obokata J."/>
            <person name="Shigenobu S."/>
        </authorList>
    </citation>
    <scope>NUCLEOTIDE SEQUENCE [LARGE SCALE GENOMIC DNA]</scope>
</reference>
<comment type="caution">
    <text evidence="5">Lacks conserved residue(s) required for the propagation of feature annotation.</text>
</comment>
<dbReference type="InterPro" id="IPR050350">
    <property type="entry name" value="Compl-Cell_Adhes-Reg"/>
</dbReference>
<dbReference type="PANTHER" id="PTHR19325">
    <property type="entry name" value="COMPLEMENT COMPONENT-RELATED SUSHI DOMAIN-CONTAINING"/>
    <property type="match status" value="1"/>
</dbReference>
<evidence type="ECO:0000313" key="8">
    <source>
        <dbReference type="Proteomes" id="UP000762676"/>
    </source>
</evidence>
<feature type="domain" description="Sushi" evidence="6">
    <location>
        <begin position="125"/>
        <end position="191"/>
    </location>
</feature>